<evidence type="ECO:0000313" key="2">
    <source>
        <dbReference type="Proteomes" id="UP001225356"/>
    </source>
</evidence>
<protein>
    <submittedName>
        <fullName evidence="1">Uncharacterized protein</fullName>
    </submittedName>
</protein>
<dbReference type="EMBL" id="JAUSQU010000001">
    <property type="protein sequence ID" value="MDP9843421.1"/>
    <property type="molecule type" value="Genomic_DNA"/>
</dbReference>
<sequence>MPELAHEFGQVGGAGEAVVAGLGRRLVAVTEPAQIGGDDREMLGQQRDQLVPVEMVLRRPVQQKQRFALPGGHVVHADAVDVRPAVRDRISPMIVDLSHRSLLVRILCRSSPKRLGHPGRLVGVLRP</sequence>
<proteinExistence type="predicted"/>
<dbReference type="Proteomes" id="UP001225356">
    <property type="component" value="Unassembled WGS sequence"/>
</dbReference>
<gene>
    <name evidence="1" type="ORF">J2853_002632</name>
</gene>
<organism evidence="1 2">
    <name type="scientific">Streptosporangium lutulentum</name>
    <dbReference type="NCBI Taxonomy" id="1461250"/>
    <lineage>
        <taxon>Bacteria</taxon>
        <taxon>Bacillati</taxon>
        <taxon>Actinomycetota</taxon>
        <taxon>Actinomycetes</taxon>
        <taxon>Streptosporangiales</taxon>
        <taxon>Streptosporangiaceae</taxon>
        <taxon>Streptosporangium</taxon>
    </lineage>
</organism>
<keyword evidence="2" id="KW-1185">Reference proteome</keyword>
<name>A0ABT9Q9M0_9ACTN</name>
<comment type="caution">
    <text evidence="1">The sequence shown here is derived from an EMBL/GenBank/DDBJ whole genome shotgun (WGS) entry which is preliminary data.</text>
</comment>
<accession>A0ABT9Q9M0</accession>
<evidence type="ECO:0000313" key="1">
    <source>
        <dbReference type="EMBL" id="MDP9843421.1"/>
    </source>
</evidence>
<reference evidence="1 2" key="1">
    <citation type="submission" date="2023-07" db="EMBL/GenBank/DDBJ databases">
        <title>Sequencing the genomes of 1000 actinobacteria strains.</title>
        <authorList>
            <person name="Klenk H.-P."/>
        </authorList>
    </citation>
    <scope>NUCLEOTIDE SEQUENCE [LARGE SCALE GENOMIC DNA]</scope>
    <source>
        <strain evidence="1 2">DSM 46740</strain>
    </source>
</reference>